<dbReference type="SUPFAM" id="SSF56954">
    <property type="entry name" value="Outer membrane efflux proteins (OEP)"/>
    <property type="match status" value="1"/>
</dbReference>
<gene>
    <name evidence="8" type="ORF">ENM99_05095</name>
</gene>
<organism evidence="8">
    <name type="scientific">Desulfurella acetivorans</name>
    <dbReference type="NCBI Taxonomy" id="33002"/>
    <lineage>
        <taxon>Bacteria</taxon>
        <taxon>Pseudomonadati</taxon>
        <taxon>Campylobacterota</taxon>
        <taxon>Desulfurellia</taxon>
        <taxon>Desulfurellales</taxon>
        <taxon>Desulfurellaceae</taxon>
        <taxon>Desulfurella</taxon>
    </lineage>
</organism>
<evidence type="ECO:0000256" key="1">
    <source>
        <dbReference type="ARBA" id="ARBA00004141"/>
    </source>
</evidence>
<dbReference type="GO" id="GO:0015562">
    <property type="term" value="F:efflux transmembrane transporter activity"/>
    <property type="evidence" value="ECO:0007669"/>
    <property type="project" value="InterPro"/>
</dbReference>
<dbReference type="GO" id="GO:0016020">
    <property type="term" value="C:membrane"/>
    <property type="evidence" value="ECO:0007669"/>
    <property type="project" value="UniProtKB-SubCell"/>
</dbReference>
<keyword evidence="4 6" id="KW-1133">Transmembrane helix</keyword>
<keyword evidence="3 6" id="KW-0812">Transmembrane</keyword>
<keyword evidence="5 6" id="KW-0472">Membrane</keyword>
<dbReference type="Gene3D" id="1.20.1740.10">
    <property type="entry name" value="Amino acid/polyamine transporter I"/>
    <property type="match status" value="1"/>
</dbReference>
<dbReference type="AlphaFoldDB" id="A0A7C6A7T5"/>
<dbReference type="PANTHER" id="PTHR43495">
    <property type="entry name" value="GABA PERMEASE"/>
    <property type="match status" value="1"/>
</dbReference>
<evidence type="ECO:0000256" key="5">
    <source>
        <dbReference type="ARBA" id="ARBA00023136"/>
    </source>
</evidence>
<dbReference type="EMBL" id="DRZX01000248">
    <property type="protein sequence ID" value="HHS49206.1"/>
    <property type="molecule type" value="Genomic_DNA"/>
</dbReference>
<evidence type="ECO:0000256" key="3">
    <source>
        <dbReference type="ARBA" id="ARBA00022692"/>
    </source>
</evidence>
<keyword evidence="2" id="KW-0813">Transport</keyword>
<dbReference type="InterPro" id="IPR004841">
    <property type="entry name" value="AA-permease/SLC12A_dom"/>
</dbReference>
<evidence type="ECO:0000256" key="6">
    <source>
        <dbReference type="SAM" id="Phobius"/>
    </source>
</evidence>
<dbReference type="Pfam" id="PF00324">
    <property type="entry name" value="AA_permease"/>
    <property type="match status" value="1"/>
</dbReference>
<dbReference type="Proteomes" id="UP000886400">
    <property type="component" value="Unassembled WGS sequence"/>
</dbReference>
<feature type="transmembrane region" description="Helical" evidence="6">
    <location>
        <begin position="50"/>
        <end position="71"/>
    </location>
</feature>
<evidence type="ECO:0000256" key="4">
    <source>
        <dbReference type="ARBA" id="ARBA00022989"/>
    </source>
</evidence>
<accession>A0A7C6A7T5</accession>
<feature type="transmembrane region" description="Helical" evidence="6">
    <location>
        <begin position="77"/>
        <end position="95"/>
    </location>
</feature>
<evidence type="ECO:0000259" key="7">
    <source>
        <dbReference type="Pfam" id="PF00324"/>
    </source>
</evidence>
<proteinExistence type="predicted"/>
<comment type="subcellular location">
    <subcellularLocation>
        <location evidence="1">Membrane</location>
        <topology evidence="1">Multi-pass membrane protein</topology>
    </subcellularLocation>
</comment>
<feature type="domain" description="Amino acid permease/ SLC12A" evidence="7">
    <location>
        <begin position="3"/>
        <end position="97"/>
    </location>
</feature>
<protein>
    <submittedName>
        <fullName evidence="8">Amino acid permease</fullName>
    </submittedName>
</protein>
<evidence type="ECO:0000256" key="2">
    <source>
        <dbReference type="ARBA" id="ARBA00022448"/>
    </source>
</evidence>
<name>A0A7C6A7T5_DESAE</name>
<feature type="transmembrane region" description="Helical" evidence="6">
    <location>
        <begin position="6"/>
        <end position="29"/>
    </location>
</feature>
<dbReference type="PANTHER" id="PTHR43495:SF5">
    <property type="entry name" value="GAMMA-AMINOBUTYRIC ACID PERMEASE"/>
    <property type="match status" value="1"/>
</dbReference>
<reference evidence="8" key="1">
    <citation type="journal article" date="2020" name="mSystems">
        <title>Genome- and Community-Level Interaction Insights into Carbon Utilization and Element Cycling Functions of Hydrothermarchaeota in Hydrothermal Sediment.</title>
        <authorList>
            <person name="Zhou Z."/>
            <person name="Liu Y."/>
            <person name="Xu W."/>
            <person name="Pan J."/>
            <person name="Luo Z.H."/>
            <person name="Li M."/>
        </authorList>
    </citation>
    <scope>NUCLEOTIDE SEQUENCE [LARGE SCALE GENOMIC DNA]</scope>
    <source>
        <strain evidence="8">SpSt-1135</strain>
    </source>
</reference>
<comment type="caution">
    <text evidence="8">The sequence shown here is derived from an EMBL/GenBank/DDBJ whole genome shotgun (WGS) entry which is preliminary data.</text>
</comment>
<evidence type="ECO:0000313" key="8">
    <source>
        <dbReference type="EMBL" id="HHS49206.1"/>
    </source>
</evidence>
<sequence length="189" mass="21393">MRFIPKQVFTIITSVAITGALYVWLLILIMHMKFRKSLKESGLPKYHLPFYPILNILGIVFLVLVIIVMAFMPDGRIALYVAIPWFGILTAAYYIKKTLLSISVLALFANTSYALSLSEVQSLSANNNYQIEQYESLYESSKESKQSAFKNFLPNLSTNYSYTTYTKSRLAKITSGLLKCKARTKASLC</sequence>